<evidence type="ECO:0000256" key="1">
    <source>
        <dbReference type="ARBA" id="ARBA00022500"/>
    </source>
</evidence>
<feature type="region of interest" description="Disordered" evidence="4">
    <location>
        <begin position="571"/>
        <end position="611"/>
    </location>
</feature>
<evidence type="ECO:0000256" key="2">
    <source>
        <dbReference type="ARBA" id="ARBA00029447"/>
    </source>
</evidence>
<dbReference type="PROSITE" id="PS50885">
    <property type="entry name" value="HAMP"/>
    <property type="match status" value="2"/>
</dbReference>
<reference evidence="8 9" key="1">
    <citation type="submission" date="2021-07" db="EMBL/GenBank/DDBJ databases">
        <title>Sphingomonas sp.</title>
        <authorList>
            <person name="Feng G."/>
            <person name="Li J."/>
            <person name="Pan M."/>
        </authorList>
    </citation>
    <scope>NUCLEOTIDE SEQUENCE [LARGE SCALE GENOMIC DNA]</scope>
    <source>
        <strain evidence="8 9">RRHST34</strain>
    </source>
</reference>
<evidence type="ECO:0000259" key="7">
    <source>
        <dbReference type="PROSITE" id="PS50885"/>
    </source>
</evidence>
<feature type="domain" description="HAMP" evidence="7">
    <location>
        <begin position="205"/>
        <end position="258"/>
    </location>
</feature>
<name>A0ABS7BIS7_9SPHN</name>
<dbReference type="InterPro" id="IPR051310">
    <property type="entry name" value="MCP_chemotaxis"/>
</dbReference>
<feature type="domain" description="Methyl-accepting transducer" evidence="6">
    <location>
        <begin position="319"/>
        <end position="548"/>
    </location>
</feature>
<dbReference type="SMART" id="SM00283">
    <property type="entry name" value="MA"/>
    <property type="match status" value="1"/>
</dbReference>
<keyword evidence="3" id="KW-0807">Transducer</keyword>
<dbReference type="EMBL" id="JAHXZN010000001">
    <property type="protein sequence ID" value="MBW6529521.1"/>
    <property type="molecule type" value="Genomic_DNA"/>
</dbReference>
<dbReference type="Proteomes" id="UP000759103">
    <property type="component" value="Unassembled WGS sequence"/>
</dbReference>
<gene>
    <name evidence="8" type="ORF">KZ820_02120</name>
</gene>
<protein>
    <submittedName>
        <fullName evidence="8">HAMP domain-containing protein</fullName>
    </submittedName>
</protein>
<dbReference type="CDD" id="cd11386">
    <property type="entry name" value="MCP_signal"/>
    <property type="match status" value="1"/>
</dbReference>
<evidence type="ECO:0000313" key="8">
    <source>
        <dbReference type="EMBL" id="MBW6529521.1"/>
    </source>
</evidence>
<evidence type="ECO:0000256" key="5">
    <source>
        <dbReference type="SAM" id="Phobius"/>
    </source>
</evidence>
<dbReference type="RefSeq" id="WP_219747055.1">
    <property type="nucleotide sequence ID" value="NZ_JAHXZN010000001.1"/>
</dbReference>
<feature type="transmembrane region" description="Helical" evidence="5">
    <location>
        <begin position="12"/>
        <end position="32"/>
    </location>
</feature>
<dbReference type="PANTHER" id="PTHR43531:SF11">
    <property type="entry name" value="METHYL-ACCEPTING CHEMOTAXIS PROTEIN 3"/>
    <property type="match status" value="1"/>
</dbReference>
<dbReference type="SUPFAM" id="SSF58104">
    <property type="entry name" value="Methyl-accepting chemotaxis protein (MCP) signaling domain"/>
    <property type="match status" value="1"/>
</dbReference>
<feature type="domain" description="HAMP" evidence="7">
    <location>
        <begin position="262"/>
        <end position="314"/>
    </location>
</feature>
<evidence type="ECO:0000313" key="9">
    <source>
        <dbReference type="Proteomes" id="UP000759103"/>
    </source>
</evidence>
<organism evidence="8 9">
    <name type="scientific">Sphingomonas citri</name>
    <dbReference type="NCBI Taxonomy" id="2862499"/>
    <lineage>
        <taxon>Bacteria</taxon>
        <taxon>Pseudomonadati</taxon>
        <taxon>Pseudomonadota</taxon>
        <taxon>Alphaproteobacteria</taxon>
        <taxon>Sphingomonadales</taxon>
        <taxon>Sphingomonadaceae</taxon>
        <taxon>Sphingomonas</taxon>
    </lineage>
</organism>
<evidence type="ECO:0000256" key="4">
    <source>
        <dbReference type="SAM" id="MobiDB-lite"/>
    </source>
</evidence>
<proteinExistence type="inferred from homology"/>
<evidence type="ECO:0000256" key="3">
    <source>
        <dbReference type="PROSITE-ProRule" id="PRU00284"/>
    </source>
</evidence>
<dbReference type="Gene3D" id="1.10.287.950">
    <property type="entry name" value="Methyl-accepting chemotaxis protein"/>
    <property type="match status" value="1"/>
</dbReference>
<dbReference type="InterPro" id="IPR003660">
    <property type="entry name" value="HAMP_dom"/>
</dbReference>
<dbReference type="Pfam" id="PF00015">
    <property type="entry name" value="MCPsignal"/>
    <property type="match status" value="1"/>
</dbReference>
<dbReference type="PROSITE" id="PS50111">
    <property type="entry name" value="CHEMOTAXIS_TRANSDUC_2"/>
    <property type="match status" value="1"/>
</dbReference>
<dbReference type="Pfam" id="PF00672">
    <property type="entry name" value="HAMP"/>
    <property type="match status" value="1"/>
</dbReference>
<comment type="caution">
    <text evidence="8">The sequence shown here is derived from an EMBL/GenBank/DDBJ whole genome shotgun (WGS) entry which is preliminary data.</text>
</comment>
<keyword evidence="1" id="KW-0145">Chemotaxis</keyword>
<dbReference type="PANTHER" id="PTHR43531">
    <property type="entry name" value="PROTEIN ICFG"/>
    <property type="match status" value="1"/>
</dbReference>
<sequence>MSQLRIAPRLVLSYAVIFVVMLGINLLALANVSRMDAIAEDIGVHRRHNYESASAMALAATQYRLGEATLVAARDGAEATAAERDLAERGRAVETRVAELEGRLRSPVTQGLLREFAHDWSTYRSSGSSQHRRAGELELATFRARAPAFSDVERDANRLLVQQSGSLDNGVASARSLVDAARRITFVAMALTALLVIALLMLLIRGLARPLDAVTNGLLRLADGDLGVEIAGSGRGDEVGDVAAAAITLRDRLLAAEQEKARQTALIVTSVGAGLDSLARGDLTTRVDTELEGAFGKLRTDFNDAIEALAAVLAAVQASAAGISEGADEILQAGDDLSLRTEKHAAGLEQTSAAMQQITETVRQTAEGVSRVNGVVVETRGDAERSGEVVRRAVEAMSGIERASHEIGDIISVIDGIAFQTNLLALNAGVEAARAGDAGRGFAVVAQEVRALAQRSADAARDVKKRIGASTEQVGAGAKLVVEAGNALTRIIARVGEIGALVAQIAEAAEQQSTGLVQVSKAIAEMDGVTQQNAAMVEETTAAARALAGEADALAQEVACFLLDRPAPTRAGLPRHRQIEAPARRLPKPAPRLGHAPRGRGGEDDGARRAE</sequence>
<keyword evidence="5" id="KW-1133">Transmembrane helix</keyword>
<dbReference type="Gene3D" id="6.10.340.10">
    <property type="match status" value="1"/>
</dbReference>
<accession>A0ABS7BIS7</accession>
<comment type="similarity">
    <text evidence="2">Belongs to the methyl-accepting chemotaxis (MCP) protein family.</text>
</comment>
<dbReference type="SMART" id="SM00304">
    <property type="entry name" value="HAMP"/>
    <property type="match status" value="2"/>
</dbReference>
<feature type="transmembrane region" description="Helical" evidence="5">
    <location>
        <begin position="184"/>
        <end position="204"/>
    </location>
</feature>
<keyword evidence="5" id="KW-0472">Membrane</keyword>
<evidence type="ECO:0000259" key="6">
    <source>
        <dbReference type="PROSITE" id="PS50111"/>
    </source>
</evidence>
<dbReference type="SUPFAM" id="SSF158472">
    <property type="entry name" value="HAMP domain-like"/>
    <property type="match status" value="1"/>
</dbReference>
<keyword evidence="5" id="KW-0812">Transmembrane</keyword>
<dbReference type="InterPro" id="IPR004089">
    <property type="entry name" value="MCPsignal_dom"/>
</dbReference>
<feature type="compositionally biased region" description="Basic and acidic residues" evidence="4">
    <location>
        <begin position="600"/>
        <end position="611"/>
    </location>
</feature>
<dbReference type="CDD" id="cd06225">
    <property type="entry name" value="HAMP"/>
    <property type="match status" value="1"/>
</dbReference>
<keyword evidence="9" id="KW-1185">Reference proteome</keyword>